<dbReference type="GO" id="GO:0102096">
    <property type="term" value="F:decaprenyl-N-acetyl-alpha-D-glucosaminyl-pyrophosphate:dTDP-alpha-L-rhamnose rhamnosyltransferase activity"/>
    <property type="evidence" value="ECO:0007669"/>
    <property type="project" value="UniProtKB-EC"/>
</dbReference>
<comment type="caution">
    <text evidence="6">The sequence shown here is derived from an EMBL/GenBank/DDBJ whole genome shotgun (WGS) entry which is preliminary data.</text>
</comment>
<feature type="domain" description="Glycosyltransferase 2-like" evidence="5">
    <location>
        <begin position="9"/>
        <end position="126"/>
    </location>
</feature>
<proteinExistence type="inferred from homology"/>
<evidence type="ECO:0000256" key="4">
    <source>
        <dbReference type="ARBA" id="ARBA00022679"/>
    </source>
</evidence>
<dbReference type="Gene3D" id="3.90.550.10">
    <property type="entry name" value="Spore Coat Polysaccharide Biosynthesis Protein SpsA, Chain A"/>
    <property type="match status" value="1"/>
</dbReference>
<dbReference type="Pfam" id="PF00535">
    <property type="entry name" value="Glycos_transf_2"/>
    <property type="match status" value="1"/>
</dbReference>
<dbReference type="AlphaFoldDB" id="A0A7W4YD37"/>
<dbReference type="EMBL" id="JACHVX010000004">
    <property type="protein sequence ID" value="MBB2924161.1"/>
    <property type="molecule type" value="Genomic_DNA"/>
</dbReference>
<accession>A0A7W4YD37</accession>
<keyword evidence="3 6" id="KW-0328">Glycosyltransferase</keyword>
<name>A0A7W4YD37_9CELL</name>
<organism evidence="6 7">
    <name type="scientific">Cellulomonas cellasea</name>
    <dbReference type="NCBI Taxonomy" id="43670"/>
    <lineage>
        <taxon>Bacteria</taxon>
        <taxon>Bacillati</taxon>
        <taxon>Actinomycetota</taxon>
        <taxon>Actinomycetes</taxon>
        <taxon>Micrococcales</taxon>
        <taxon>Cellulomonadaceae</taxon>
        <taxon>Cellulomonas</taxon>
    </lineage>
</organism>
<dbReference type="SUPFAM" id="SSF53448">
    <property type="entry name" value="Nucleotide-diphospho-sugar transferases"/>
    <property type="match status" value="1"/>
</dbReference>
<protein>
    <submittedName>
        <fullName evidence="6">N-acetylglucosaminyl-diphospho-decaprenol L-rhamnosyltransferase</fullName>
        <ecNumber evidence="6">2.4.1.289</ecNumber>
    </submittedName>
</protein>
<dbReference type="InterPro" id="IPR029044">
    <property type="entry name" value="Nucleotide-diphossugar_trans"/>
</dbReference>
<keyword evidence="4 6" id="KW-0808">Transferase</keyword>
<dbReference type="PANTHER" id="PTHR43179:SF12">
    <property type="entry name" value="GALACTOFURANOSYLTRANSFERASE GLFT2"/>
    <property type="match status" value="1"/>
</dbReference>
<sequence>MDAEPLWTLVTVTYNSAPELRRWWDGLPRDGCRWVVVDNASTDDSVATARSLGAEVIALDRNVGFSAANNVALAAATTEWVAFVNPDIAVDVTTLPRLAALAAEHGAIVAPQLVDPDGSIQANGRGLPFLADKLAHRGVRLPGSDVAQYLPDTAGRATYVAWVMGAAVCARRETFLRIGGWDERYFLYYEDHELGLAAWERGVPVLVDGTVSWTHEWKRATTRWEWAPWKREIRGAMTFFRRHPVLLGPRARAARQPWVARIGATATPGGGA</sequence>
<dbReference type="InterPro" id="IPR001173">
    <property type="entry name" value="Glyco_trans_2-like"/>
</dbReference>
<evidence type="ECO:0000256" key="3">
    <source>
        <dbReference type="ARBA" id="ARBA00022676"/>
    </source>
</evidence>
<evidence type="ECO:0000256" key="2">
    <source>
        <dbReference type="ARBA" id="ARBA00006739"/>
    </source>
</evidence>
<reference evidence="6 7" key="2">
    <citation type="submission" date="2020-08" db="EMBL/GenBank/DDBJ databases">
        <authorList>
            <person name="Partida-Martinez L."/>
            <person name="Huntemann M."/>
            <person name="Clum A."/>
            <person name="Wang J."/>
            <person name="Palaniappan K."/>
            <person name="Ritter S."/>
            <person name="Chen I.-M."/>
            <person name="Stamatis D."/>
            <person name="Reddy T."/>
            <person name="O'Malley R."/>
            <person name="Daum C."/>
            <person name="Shapiro N."/>
            <person name="Ivanova N."/>
            <person name="Kyrpides N."/>
            <person name="Woyke T."/>
        </authorList>
    </citation>
    <scope>NUCLEOTIDE SEQUENCE [LARGE SCALE GENOMIC DNA]</scope>
    <source>
        <strain evidence="6 7">RAS26</strain>
    </source>
</reference>
<evidence type="ECO:0000313" key="6">
    <source>
        <dbReference type="EMBL" id="MBB2924161.1"/>
    </source>
</evidence>
<dbReference type="RefSeq" id="WP_183296941.1">
    <property type="nucleotide sequence ID" value="NZ_JACHVX010000004.1"/>
</dbReference>
<comment type="similarity">
    <text evidence="2">Belongs to the glycosyltransferase 2 family.</text>
</comment>
<gene>
    <name evidence="6" type="ORF">FHR80_003089</name>
</gene>
<evidence type="ECO:0000313" key="7">
    <source>
        <dbReference type="Proteomes" id="UP000518206"/>
    </source>
</evidence>
<evidence type="ECO:0000259" key="5">
    <source>
        <dbReference type="Pfam" id="PF00535"/>
    </source>
</evidence>
<dbReference type="EC" id="2.4.1.289" evidence="6"/>
<comment type="pathway">
    <text evidence="1">Cell wall biogenesis; cell wall polysaccharide biosynthesis.</text>
</comment>
<dbReference type="Proteomes" id="UP000518206">
    <property type="component" value="Unassembled WGS sequence"/>
</dbReference>
<evidence type="ECO:0000256" key="1">
    <source>
        <dbReference type="ARBA" id="ARBA00004776"/>
    </source>
</evidence>
<dbReference type="PANTHER" id="PTHR43179">
    <property type="entry name" value="RHAMNOSYLTRANSFERASE WBBL"/>
    <property type="match status" value="1"/>
</dbReference>
<reference evidence="6 7" key="1">
    <citation type="submission" date="2020-08" db="EMBL/GenBank/DDBJ databases">
        <title>The Agave Microbiome: Exploring the role of microbial communities in plant adaptations to desert environments.</title>
        <authorList>
            <person name="Partida-Martinez L.P."/>
        </authorList>
    </citation>
    <scope>NUCLEOTIDE SEQUENCE [LARGE SCALE GENOMIC DNA]</scope>
    <source>
        <strain evidence="6 7">RAS26</strain>
    </source>
</reference>